<organism evidence="1 2">
    <name type="scientific">Sorlinia euscelidii</name>
    <dbReference type="NCBI Taxonomy" id="3081148"/>
    <lineage>
        <taxon>Bacteria</taxon>
        <taxon>Pseudomonadati</taxon>
        <taxon>Pseudomonadota</taxon>
        <taxon>Alphaproteobacteria</taxon>
        <taxon>Acetobacterales</taxon>
        <taxon>Acetobacteraceae</taxon>
        <taxon>Sorlinia</taxon>
    </lineage>
</organism>
<comment type="caution">
    <text evidence="1">The sequence shown here is derived from an EMBL/GenBank/DDBJ whole genome shotgun (WGS) entry which is preliminary data.</text>
</comment>
<evidence type="ECO:0000313" key="1">
    <source>
        <dbReference type="EMBL" id="MEE8658884.1"/>
    </source>
</evidence>
<dbReference type="RefSeq" id="WP_394819784.1">
    <property type="nucleotide sequence ID" value="NZ_JAWJZY010000003.1"/>
</dbReference>
<keyword evidence="2" id="KW-1185">Reference proteome</keyword>
<accession>A0ABU7U1Y0</accession>
<proteinExistence type="predicted"/>
<sequence length="354" mass="39802">MGFLAEAELDCLRIVNAALHIVGENEFVPQPPSQLEEDEFLRSQIRKTNIDANFRFSETSSTLDQIERIARCEDDFNTGAQNLSKAFAKLHSKTSIDGAFFIFELATDDDRVKIFSLIKFDYEKALEQVGGSGETRFRLITRAIVAGKRAVQKSALIKVVDGKANSSLSAYDRIKSNTNIGDYFAKYLDASQERSDEQLTKEVVKLVLETLTECSSLLPGNDVKAAFNRAKAHLADRTIDDDATLDAILSGADHPDDERKINRFEQCLRRKLKSFKLEGLSFKPNRTILRRPSYQRLETCEGVNILYREGAPAETIHREPTDEGGEIITICTKKVTNVRVLPENARLEVKSLLH</sequence>
<protein>
    <submittedName>
        <fullName evidence="1">Nucleoid-associated protein</fullName>
    </submittedName>
</protein>
<gene>
    <name evidence="1" type="ORF">DOFOFD_07650</name>
</gene>
<name>A0ABU7U1Y0_9PROT</name>
<evidence type="ECO:0000313" key="2">
    <source>
        <dbReference type="Proteomes" id="UP001312908"/>
    </source>
</evidence>
<dbReference type="Proteomes" id="UP001312908">
    <property type="component" value="Unassembled WGS sequence"/>
</dbReference>
<reference evidence="1 2" key="1">
    <citation type="submission" date="2023-10" db="EMBL/GenBank/DDBJ databases">
        <title>Sorlinia euscelidii gen. nov., sp. nov., an acetic acid bacteria isolated from the gut of Euscelidius variegatus emitter.</title>
        <authorList>
            <person name="Michoud G."/>
            <person name="Marasco R."/>
            <person name="Seferji K."/>
            <person name="Gonella E."/>
            <person name="Garuglieri E."/>
            <person name="Alma A."/>
            <person name="Mapelli F."/>
            <person name="Borin S."/>
            <person name="Daffonchio D."/>
            <person name="Crotti E."/>
        </authorList>
    </citation>
    <scope>NUCLEOTIDE SEQUENCE [LARGE SCALE GENOMIC DNA]</scope>
    <source>
        <strain evidence="1 2">EV16P</strain>
    </source>
</reference>
<dbReference type="EMBL" id="JAWJZY010000003">
    <property type="protein sequence ID" value="MEE8658884.1"/>
    <property type="molecule type" value="Genomic_DNA"/>
</dbReference>